<evidence type="ECO:0000259" key="1">
    <source>
        <dbReference type="PROSITE" id="PS50280"/>
    </source>
</evidence>
<dbReference type="Pfam" id="PF00856">
    <property type="entry name" value="SET"/>
    <property type="match status" value="1"/>
</dbReference>
<dbReference type="InterPro" id="IPR050600">
    <property type="entry name" value="SETD3_SETD6_MTase"/>
</dbReference>
<sequence length="460" mass="53293">MKDLVQDYVCSKGAYINPAMEIFDFHTTGRGFIAKTSINRGQMVLEVPQTAVITPNWIYHNAISCVSNIVVLENDFKIDAFDLVILWLIHEKQKGMQSSVRDYITSMPSQCTLPHHYRPRHMKLFPKQFRQKVDTQKSDLLARYEYLDKCYRRHGRGIAFAEFQWAATMVLTRSIQAKGLKLCCELIDAPWFKSAESASEIGLCPFFDLLNHSSENNCEWDFNPVTGSVWVEAIGDIKNSDQLLIDYDQGCDDYMLINYGFCLPPGENPKTALELSWSEIRAVIEANVTSDIRQVQQIFNRTKIDTENAEERLVFKIFHDRIPFKFSYIFEEIFNSASFEEKGILFHKRLSDERLADEDFQALYLEHLQRVILLKCLESRCAELDELNQAFDHAKLTMDATRLYQVGQILKNHSAIAFKWRNELTAETDRLKIELEVFQLAKNLDNCEIDNSEIENEITA</sequence>
<dbReference type="Proteomes" id="UP001158576">
    <property type="component" value="Chromosome XSR"/>
</dbReference>
<dbReference type="CDD" id="cd10527">
    <property type="entry name" value="SET_LSMT"/>
    <property type="match status" value="1"/>
</dbReference>
<keyword evidence="3" id="KW-1185">Reference proteome</keyword>
<protein>
    <submittedName>
        <fullName evidence="2">Oidioi.mRNA.OKI2018_I69.XSR.g13714.t1.cds</fullName>
    </submittedName>
</protein>
<dbReference type="PANTHER" id="PTHR13271">
    <property type="entry name" value="UNCHARACTERIZED PUTATIVE METHYLTRANSFERASE"/>
    <property type="match status" value="1"/>
</dbReference>
<name>A0ABN7SCT2_OIKDI</name>
<gene>
    <name evidence="2" type="ORF">OKIOD_LOCUS5272</name>
</gene>
<dbReference type="SUPFAM" id="SSF82199">
    <property type="entry name" value="SET domain"/>
    <property type="match status" value="1"/>
</dbReference>
<dbReference type="PANTHER" id="PTHR13271:SF137">
    <property type="entry name" value="SET DOMAIN-CONTAINING PROTEIN"/>
    <property type="match status" value="1"/>
</dbReference>
<dbReference type="EMBL" id="OU015569">
    <property type="protein sequence ID" value="CAG5094618.1"/>
    <property type="molecule type" value="Genomic_DNA"/>
</dbReference>
<accession>A0ABN7SCT2</accession>
<proteinExistence type="predicted"/>
<dbReference type="InterPro" id="IPR001214">
    <property type="entry name" value="SET_dom"/>
</dbReference>
<dbReference type="InterPro" id="IPR046341">
    <property type="entry name" value="SET_dom_sf"/>
</dbReference>
<organism evidence="2 3">
    <name type="scientific">Oikopleura dioica</name>
    <name type="common">Tunicate</name>
    <dbReference type="NCBI Taxonomy" id="34765"/>
    <lineage>
        <taxon>Eukaryota</taxon>
        <taxon>Metazoa</taxon>
        <taxon>Chordata</taxon>
        <taxon>Tunicata</taxon>
        <taxon>Appendicularia</taxon>
        <taxon>Copelata</taxon>
        <taxon>Oikopleuridae</taxon>
        <taxon>Oikopleura</taxon>
    </lineage>
</organism>
<dbReference type="Gene3D" id="3.90.1410.10">
    <property type="entry name" value="set domain protein methyltransferase, domain 1"/>
    <property type="match status" value="1"/>
</dbReference>
<reference evidence="2 3" key="1">
    <citation type="submission" date="2021-04" db="EMBL/GenBank/DDBJ databases">
        <authorList>
            <person name="Bliznina A."/>
        </authorList>
    </citation>
    <scope>NUCLEOTIDE SEQUENCE [LARGE SCALE GENOMIC DNA]</scope>
</reference>
<dbReference type="PROSITE" id="PS50280">
    <property type="entry name" value="SET"/>
    <property type="match status" value="1"/>
</dbReference>
<feature type="domain" description="SET" evidence="1">
    <location>
        <begin position="18"/>
        <end position="248"/>
    </location>
</feature>
<evidence type="ECO:0000313" key="3">
    <source>
        <dbReference type="Proteomes" id="UP001158576"/>
    </source>
</evidence>
<evidence type="ECO:0000313" key="2">
    <source>
        <dbReference type="EMBL" id="CAG5094618.1"/>
    </source>
</evidence>